<keyword evidence="1" id="KW-0812">Transmembrane</keyword>
<feature type="transmembrane region" description="Helical" evidence="1">
    <location>
        <begin position="12"/>
        <end position="31"/>
    </location>
</feature>
<feature type="domain" description="TadE-like" evidence="2">
    <location>
        <begin position="10"/>
        <end position="50"/>
    </location>
</feature>
<dbReference type="InterPro" id="IPR012495">
    <property type="entry name" value="TadE-like_dom"/>
</dbReference>
<evidence type="ECO:0000313" key="4">
    <source>
        <dbReference type="Proteomes" id="UP000092741"/>
    </source>
</evidence>
<dbReference type="RefSeq" id="WP_014230487.1">
    <property type="nucleotide sequence ID" value="NZ_ATFJ01000042.1"/>
</dbReference>
<evidence type="ECO:0000313" key="3">
    <source>
        <dbReference type="EMBL" id="ANQ11304.1"/>
    </source>
</evidence>
<keyword evidence="1" id="KW-1133">Transmembrane helix</keyword>
<sequence length="158" mass="18023">MSRCRSRQRGVISLETALLFPAVLAVLLAFFDITRVHLQYGLLEHAMRSSLRVLLAEDWRVKPLNPSVIKQMLDDNSYGFIDQVEVSIIRYDSLEEMLRVGKEQEEVEASAFFRPRDPVFQVTATLSTQMEISPLATLYPEPLVFTSTLIASQDLLFD</sequence>
<dbReference type="AlphaFoldDB" id="A0AAN0Y0A3"/>
<protein>
    <recommendedName>
        <fullName evidence="2">TadE-like domain-containing protein</fullName>
    </recommendedName>
</protein>
<evidence type="ECO:0000259" key="2">
    <source>
        <dbReference type="Pfam" id="PF07811"/>
    </source>
</evidence>
<dbReference type="GeneID" id="70913720"/>
<name>A0AAN0Y0A3_VIBNA</name>
<dbReference type="Proteomes" id="UP000092741">
    <property type="component" value="Chromosome 1"/>
</dbReference>
<evidence type="ECO:0000256" key="1">
    <source>
        <dbReference type="SAM" id="Phobius"/>
    </source>
</evidence>
<reference evidence="3 4" key="1">
    <citation type="submission" date="2016-07" db="EMBL/GenBank/DDBJ databases">
        <title>Developing Vibrio natriegens as a novel, fast-growing host for biotechnology.</title>
        <authorList>
            <person name="Weinstock M.T."/>
            <person name="Hesek E.D."/>
            <person name="Wilson C.M."/>
            <person name="Gibson D.G."/>
        </authorList>
    </citation>
    <scope>NUCLEOTIDE SEQUENCE [LARGE SCALE GENOMIC DNA]</scope>
    <source>
        <strain evidence="3 4">ATCC 14048</strain>
    </source>
</reference>
<dbReference type="Pfam" id="PF07811">
    <property type="entry name" value="TadE"/>
    <property type="match status" value="1"/>
</dbReference>
<dbReference type="KEGG" id="vna:PN96_12935"/>
<accession>A0AAN0Y0A3</accession>
<keyword evidence="4" id="KW-1185">Reference proteome</keyword>
<dbReference type="EMBL" id="CP016345">
    <property type="protein sequence ID" value="ANQ11304.1"/>
    <property type="molecule type" value="Genomic_DNA"/>
</dbReference>
<gene>
    <name evidence="3" type="ORF">BA890_00395</name>
</gene>
<keyword evidence="1" id="KW-0472">Membrane</keyword>
<organism evidence="3 4">
    <name type="scientific">Vibrio natriegens NBRC 15636 = ATCC 14048 = DSM 759</name>
    <dbReference type="NCBI Taxonomy" id="1219067"/>
    <lineage>
        <taxon>Bacteria</taxon>
        <taxon>Pseudomonadati</taxon>
        <taxon>Pseudomonadota</taxon>
        <taxon>Gammaproteobacteria</taxon>
        <taxon>Vibrionales</taxon>
        <taxon>Vibrionaceae</taxon>
        <taxon>Vibrio</taxon>
    </lineage>
</organism>
<proteinExistence type="predicted"/>